<reference evidence="1" key="1">
    <citation type="journal article" date="2015" name="Nature">
        <title>Complex archaea that bridge the gap between prokaryotes and eukaryotes.</title>
        <authorList>
            <person name="Spang A."/>
            <person name="Saw J.H."/>
            <person name="Jorgensen S.L."/>
            <person name="Zaremba-Niedzwiedzka K."/>
            <person name="Martijn J."/>
            <person name="Lind A.E."/>
            <person name="van Eijk R."/>
            <person name="Schleper C."/>
            <person name="Guy L."/>
            <person name="Ettema T.J."/>
        </authorList>
    </citation>
    <scope>NUCLEOTIDE SEQUENCE</scope>
</reference>
<protein>
    <submittedName>
        <fullName evidence="1">Uncharacterized protein</fullName>
    </submittedName>
</protein>
<name>A0A0F9B492_9ZZZZ</name>
<gene>
    <name evidence="1" type="ORF">LCGC14_2495160</name>
</gene>
<dbReference type="AlphaFoldDB" id="A0A0F9B492"/>
<comment type="caution">
    <text evidence="1">The sequence shown here is derived from an EMBL/GenBank/DDBJ whole genome shotgun (WGS) entry which is preliminary data.</text>
</comment>
<organism evidence="1">
    <name type="scientific">marine sediment metagenome</name>
    <dbReference type="NCBI Taxonomy" id="412755"/>
    <lineage>
        <taxon>unclassified sequences</taxon>
        <taxon>metagenomes</taxon>
        <taxon>ecological metagenomes</taxon>
    </lineage>
</organism>
<evidence type="ECO:0000313" key="1">
    <source>
        <dbReference type="EMBL" id="KKL16480.1"/>
    </source>
</evidence>
<proteinExistence type="predicted"/>
<accession>A0A0F9B492</accession>
<sequence length="116" mass="13336">MIVLYILGIAAILLNLLFWQCKKCHEIEIEKVTKIGRLEARVGIEEPNCRDFDLTIQYDPLWYFTFQLSLWTVYINLGWSRDPDSHGDCAHDGIECYCCGCKNQCGEKANNGSERA</sequence>
<dbReference type="EMBL" id="LAZR01039644">
    <property type="protein sequence ID" value="KKL16480.1"/>
    <property type="molecule type" value="Genomic_DNA"/>
</dbReference>